<dbReference type="CDD" id="cd17936">
    <property type="entry name" value="EEXXEc_NFX1"/>
    <property type="match status" value="1"/>
</dbReference>
<dbReference type="SUPFAM" id="SSF52540">
    <property type="entry name" value="P-loop containing nucleoside triphosphate hydrolases"/>
    <property type="match status" value="4"/>
</dbReference>
<feature type="region of interest" description="Disordered" evidence="6">
    <location>
        <begin position="2162"/>
        <end position="2208"/>
    </location>
</feature>
<evidence type="ECO:0000256" key="1">
    <source>
        <dbReference type="ARBA" id="ARBA00010378"/>
    </source>
</evidence>
<evidence type="ECO:0000313" key="9">
    <source>
        <dbReference type="Proteomes" id="UP000191518"/>
    </source>
</evidence>
<dbReference type="InterPro" id="IPR047187">
    <property type="entry name" value="SF1_C_Upf1"/>
</dbReference>
<feature type="compositionally biased region" description="Polar residues" evidence="6">
    <location>
        <begin position="2164"/>
        <end position="2178"/>
    </location>
</feature>
<dbReference type="FunFam" id="1.10.8.60:FF:000160">
    <property type="entry name" value="WGS project CABT00000000 data, contig 2.55"/>
    <property type="match status" value="1"/>
</dbReference>
<feature type="compositionally biased region" description="Basic and acidic residues" evidence="6">
    <location>
        <begin position="2195"/>
        <end position="2207"/>
    </location>
</feature>
<feature type="coiled-coil region" evidence="5">
    <location>
        <begin position="2216"/>
        <end position="2314"/>
    </location>
</feature>
<proteinExistence type="inferred from homology"/>
<evidence type="ECO:0000256" key="6">
    <source>
        <dbReference type="SAM" id="MobiDB-lite"/>
    </source>
</evidence>
<dbReference type="InterPro" id="IPR041677">
    <property type="entry name" value="DNA2/NAM7_AAA_11"/>
</dbReference>
<feature type="region of interest" description="Disordered" evidence="6">
    <location>
        <begin position="1199"/>
        <end position="1231"/>
    </location>
</feature>
<keyword evidence="3" id="KW-0347">Helicase</keyword>
<dbReference type="InterPro" id="IPR041679">
    <property type="entry name" value="DNA2/NAM7-like_C"/>
</dbReference>
<dbReference type="CDD" id="cd00009">
    <property type="entry name" value="AAA"/>
    <property type="match status" value="3"/>
</dbReference>
<keyword evidence="3" id="KW-0378">Hydrolase</keyword>
<dbReference type="InterPro" id="IPR003593">
    <property type="entry name" value="AAA+_ATPase"/>
</dbReference>
<dbReference type="InterPro" id="IPR027417">
    <property type="entry name" value="P-loop_NTPase"/>
</dbReference>
<dbReference type="Gene3D" id="3.40.50.300">
    <property type="entry name" value="P-loop containing nucleotide triphosphate hydrolases"/>
    <property type="match status" value="5"/>
</dbReference>
<dbReference type="SMART" id="SM00382">
    <property type="entry name" value="AAA"/>
    <property type="match status" value="4"/>
</dbReference>
<comment type="caution">
    <text evidence="8">The sequence shown here is derived from an EMBL/GenBank/DDBJ whole genome shotgun (WGS) entry which is preliminary data.</text>
</comment>
<reference evidence="9" key="1">
    <citation type="journal article" date="2017" name="Nat. Microbiol.">
        <title>Global analysis of biosynthetic gene clusters reveals vast potential of secondary metabolite production in Penicillium species.</title>
        <authorList>
            <person name="Nielsen J.C."/>
            <person name="Grijseels S."/>
            <person name="Prigent S."/>
            <person name="Ji B."/>
            <person name="Dainat J."/>
            <person name="Nielsen K.F."/>
            <person name="Frisvad J.C."/>
            <person name="Workman M."/>
            <person name="Nielsen J."/>
        </authorList>
    </citation>
    <scope>NUCLEOTIDE SEQUENCE [LARGE SCALE GENOMIC DNA]</scope>
    <source>
        <strain evidence="9">IBT 29486</strain>
    </source>
</reference>
<feature type="compositionally biased region" description="Low complexity" evidence="6">
    <location>
        <begin position="1208"/>
        <end position="1231"/>
    </location>
</feature>
<dbReference type="PANTHER" id="PTHR43392">
    <property type="entry name" value="AAA-TYPE ATPASE FAMILY PROTEIN / ANKYRIN REPEAT FAMILY PROTEIN"/>
    <property type="match status" value="1"/>
</dbReference>
<keyword evidence="9" id="KW-1185">Reference proteome</keyword>
<evidence type="ECO:0000313" key="8">
    <source>
        <dbReference type="EMBL" id="OQE08770.1"/>
    </source>
</evidence>
<dbReference type="InterPro" id="IPR003959">
    <property type="entry name" value="ATPase_AAA_core"/>
</dbReference>
<dbReference type="PANTHER" id="PTHR43392:SF2">
    <property type="entry name" value="AAA-TYPE ATPASE FAMILY PROTEIN _ ANKYRIN REPEAT FAMILY PROTEIN"/>
    <property type="match status" value="1"/>
</dbReference>
<dbReference type="InterPro" id="IPR050773">
    <property type="entry name" value="CbxX/CfxQ_RuBisCO_ESX"/>
</dbReference>
<protein>
    <recommendedName>
        <fullName evidence="7">AAA+ ATPase domain-containing protein</fullName>
    </recommendedName>
</protein>
<evidence type="ECO:0000259" key="7">
    <source>
        <dbReference type="SMART" id="SM00382"/>
    </source>
</evidence>
<dbReference type="InterPro" id="IPR000641">
    <property type="entry name" value="CbxX/CfxQ"/>
</dbReference>
<sequence>MSPNIRSERLAKYFGAVVHGKQSVQDPSNFKRFIEAILDQSDRSNVVQRIISSQSALNALRNGLRFNLTPVFINGYTANLIQYLNNRDVKLLCNGQFLEQLLLIILEPRTLWGAFLEAFRTRRLEEHAIQALCWLMTELLSLPTSYGVDVRADAQTVLNDGSLLSSPLAEMRNWSHKIKYCLEMKSSAATVQDSEITAGGRHDNDFADFRLTAIFPTADEMGCTEKPFYRRAEDIALLPNDQRIAGHVDNQFRLLREDMLSELRDDFQVTNGKKKGRRSALHLKNLFLAQIRCTSGGTPSRLRPCTIGVTAQHGLGKLKDLPKDGRKKFLQNTPQFVKHRAFGCLIRDTELVAFATIERDIDELVSDPPVVMLRISGEEALKKSLLYLKLYHDVEFLLVDTAMFAYEPVLKCLQERIELPLTEELFLYEKDQPVQESSLAPWDVVSKLKKEYGCNIQRILKTSTPVTLDSSQLDSLLAGLTQRVSLIQGPPGTGKSFIGALLAKALHGNTKDKILVMCYTNHALDQFLEELLDIGIDASAMVRLGSKSTGRTEQLGLYKQHSSYRRDANTWNTINSLEADGDNQKTALNDSFEAYKNLAANAASILDYLEFEEPEYFEALTVPQDENDMTMVIQGGKAARKEYLYGRWINNQNAGVYTDLLPRNSRDIWELDIKIREEKDRSWKRALLSEQAESLGVRIALFDKCQSRLSATLGEKNREILKSKRIIGCTTTAAAMYSEDIRHASPGIVLLEEAGEILESHVLTAMTPETKHLILIGDHQQLRPKINSYSLSTEKGDGYDLNVSLFERLIHAGFPHTTLNKQHRMCPEISSLVRNLTYPGLEDDKKTKNRPRPRGLCDRVIFFHHQNAEDMFNEVSDRRDENSKGSKKNVFEAEIVLKIVKYLGQQGYGTDKLVVLTPYLGQLSLLRDTLSKQNDPVLNDLDSHDLVKAGLLSHAGASHNKRPIKLSTVDNFQGEESEIVIASLTRSNESGDIGFMAAPERLNVLLSRARNVLILVGNSKTFVSSRKGRKYWKPFIDQLKEDGHLYDGLPVQCEQHPQTNAILRTVEDFNRECPDGGCSAPCGVKLSCGLHDCPSKCHQLTDHSKMKCTKIVAWKCPRGHCLSVSCSQAKRSCRFCILEDQVKERKRKRDLELEAERQRKQNEYAQQLLEAQEEAAHLRRVQRDVYDEAERARVLEQTRQEIEDLRNPPKLAPLQSPAPLAPSQSPYQSLSQSPCLIQNLTSGAATSTISNITATGTDSSKTTTPTRSVEPTSRQTMPPPKRSAAKTNWDHQKEFFNAQSQEIDKLIDMIGLESVKEKFLSSKAQVDVAVRQNVDLSSYRYGSVLLGNPGTGKTTVARLYAKFLSSMGIIPGDKFIETTGSRLASDGVKDCQKIIENLLKDGGGAIFIDEAYQLVGDGYGGKQVLDFLLAEVENLTGKIVFILAGYQRQMEKFFAHNPGLPSRFPHELRFEDFDDTELMQILVGCIEKTYKKQMKVEDNLGGLYCRIVARRIGRGRGREGFANARAVENAMAKISKRQAARLNQERQQGSGGKIDDFFLSKEDMIGPNPSQALQSSAAWKKLQTMIGLDAVKKTVQAILDTMRYNYQRELDEKPLVEYGLNKVFLGNPGTGKTSIAKIYGQILVDIGFLSNGEVVVKNPSDFVGAVIGESEKNTKGILASTLGKVLVIDEAYGLFAGGTSDGTGSKSDMFRAAVIDTIVAEVQSTPGEDRCVLLLGYTDRMEEMFQKVNPGLSRRFPMDQAFVFEDFTSGELDSILDLKLKEQGFGITDRSRRVILEMLERSRNRANFGNAGEIDNLLNTAKMRYQKRLSSATRPSSVPDSVLDAPDFDEDFDRADREESVAKMFEGVIGCDGIVAKLEGYRQMVQSLRRLDLDPRSQLPFNFVFRGPPGTGKTSTARKMGQVYYDLSLLASNEVIETSATDLVGQYIGHTGPKTQQVLERGLGKVLFIDEAYRLAEGQFAKEAMDEIVDAITKPKFAQKLIIILAGYDKDINQLMSVNPGLTSRFPESIQFDPLSSTDCIKLMYELLLKEKKELSSKSQAQFDLVCLESPDFEFQNGISERFDKLSESAGWANARDVGTVTKTIFGKTLQSASGKRLVLSQDTVLDALDSMINERSSRDVYPQKPPSPIMKARAQTDLAIRTKPSSNSATKVDTQAPVNGDIASPTEPDTAEPETDKPATTKRDDGVTDEVWAQLEKKKALAEAKEKEYLSLKAEEEEKERKVLELRAAEEKAARELEEAKRRADEEAERRLEQARIQHELERRRQEEILEAIRKQREALAEARRKEQAVQAKLRTMGVCVAGFQWIKQSGGYRCAGGSHWVSDAQLGIS</sequence>
<dbReference type="Pfam" id="PF13087">
    <property type="entry name" value="AAA_12"/>
    <property type="match status" value="1"/>
</dbReference>
<evidence type="ECO:0000256" key="4">
    <source>
        <dbReference type="ARBA" id="ARBA00022840"/>
    </source>
</evidence>
<comment type="similarity">
    <text evidence="1">Belongs to the CbxX/CfxQ family.</text>
</comment>
<dbReference type="FunFam" id="3.40.50.300:FF:000216">
    <property type="entry name" value="Type VII secretion ATPase EccA"/>
    <property type="match status" value="3"/>
</dbReference>
<keyword evidence="4" id="KW-0067">ATP-binding</keyword>
<evidence type="ECO:0000256" key="5">
    <source>
        <dbReference type="SAM" id="Coils"/>
    </source>
</evidence>
<accession>A0A1V6S4V5</accession>
<gene>
    <name evidence="8" type="ORF">PENVUL_c008G03581</name>
</gene>
<dbReference type="CDD" id="cd06008">
    <property type="entry name" value="NF-X1-zinc-finger"/>
    <property type="match status" value="1"/>
</dbReference>
<dbReference type="CDD" id="cd18808">
    <property type="entry name" value="SF1_C_Upf1"/>
    <property type="match status" value="1"/>
</dbReference>
<evidence type="ECO:0000256" key="2">
    <source>
        <dbReference type="ARBA" id="ARBA00022741"/>
    </source>
</evidence>
<feature type="domain" description="AAA+ ATPase" evidence="7">
    <location>
        <begin position="1899"/>
        <end position="2036"/>
    </location>
</feature>
<dbReference type="GO" id="GO:0016887">
    <property type="term" value="F:ATP hydrolysis activity"/>
    <property type="evidence" value="ECO:0007669"/>
    <property type="project" value="InterPro"/>
</dbReference>
<dbReference type="OrthoDB" id="2423195at2759"/>
<dbReference type="FunFam" id="3.40.50.300:FF:001660">
    <property type="entry name" value="NF-X1 finger and helicase protein, putative"/>
    <property type="match status" value="1"/>
</dbReference>
<dbReference type="GO" id="GO:0005524">
    <property type="term" value="F:ATP binding"/>
    <property type="evidence" value="ECO:0007669"/>
    <property type="project" value="UniProtKB-KW"/>
</dbReference>
<dbReference type="Pfam" id="PF13086">
    <property type="entry name" value="AAA_11"/>
    <property type="match status" value="1"/>
</dbReference>
<feature type="domain" description="AAA+ ATPase" evidence="7">
    <location>
        <begin position="1339"/>
        <end position="1474"/>
    </location>
</feature>
<feature type="domain" description="AAA+ ATPase" evidence="7">
    <location>
        <begin position="481"/>
        <end position="787"/>
    </location>
</feature>
<dbReference type="EMBL" id="MDYP01000008">
    <property type="protein sequence ID" value="OQE08770.1"/>
    <property type="molecule type" value="Genomic_DNA"/>
</dbReference>
<feature type="region of interest" description="Disordered" evidence="6">
    <location>
        <begin position="1251"/>
        <end position="1287"/>
    </location>
</feature>
<dbReference type="InterPro" id="IPR041627">
    <property type="entry name" value="AAA_lid_6"/>
</dbReference>
<keyword evidence="5" id="KW-0175">Coiled coil</keyword>
<dbReference type="Proteomes" id="UP000191518">
    <property type="component" value="Unassembled WGS sequence"/>
</dbReference>
<name>A0A1V6S4V5_9EURO</name>
<dbReference type="GO" id="GO:0004386">
    <property type="term" value="F:helicase activity"/>
    <property type="evidence" value="ECO:0007669"/>
    <property type="project" value="InterPro"/>
</dbReference>
<dbReference type="PRINTS" id="PR00819">
    <property type="entry name" value="CBXCFQXSUPER"/>
</dbReference>
<dbReference type="Pfam" id="PF00004">
    <property type="entry name" value="AAA"/>
    <property type="match status" value="3"/>
</dbReference>
<feature type="compositionally biased region" description="Low complexity" evidence="6">
    <location>
        <begin position="1251"/>
        <end position="1268"/>
    </location>
</feature>
<keyword evidence="2" id="KW-0547">Nucleotide-binding</keyword>
<feature type="coiled-coil region" evidence="5">
    <location>
        <begin position="1141"/>
        <end position="1181"/>
    </location>
</feature>
<evidence type="ECO:0000256" key="3">
    <source>
        <dbReference type="ARBA" id="ARBA00022806"/>
    </source>
</evidence>
<feature type="domain" description="AAA+ ATPase" evidence="7">
    <location>
        <begin position="1618"/>
        <end position="1762"/>
    </location>
</feature>
<organism evidence="8 9">
    <name type="scientific">Penicillium vulpinum</name>
    <dbReference type="NCBI Taxonomy" id="29845"/>
    <lineage>
        <taxon>Eukaryota</taxon>
        <taxon>Fungi</taxon>
        <taxon>Dikarya</taxon>
        <taxon>Ascomycota</taxon>
        <taxon>Pezizomycotina</taxon>
        <taxon>Eurotiomycetes</taxon>
        <taxon>Eurotiomycetidae</taxon>
        <taxon>Eurotiales</taxon>
        <taxon>Aspergillaceae</taxon>
        <taxon>Penicillium</taxon>
    </lineage>
</organism>
<dbReference type="CDD" id="cd06503">
    <property type="entry name" value="ATP-synt_Fo_b"/>
    <property type="match status" value="1"/>
</dbReference>
<dbReference type="STRING" id="29845.A0A1V6S4V5"/>
<dbReference type="Gene3D" id="1.10.8.60">
    <property type="match status" value="2"/>
</dbReference>
<dbReference type="Pfam" id="PF17866">
    <property type="entry name" value="AAA_lid_6"/>
    <property type="match status" value="1"/>
</dbReference>